<dbReference type="SUPFAM" id="SSF89360">
    <property type="entry name" value="HesB-like domain"/>
    <property type="match status" value="1"/>
</dbReference>
<dbReference type="Pfam" id="PF01521">
    <property type="entry name" value="Fe-S_biosyn"/>
    <property type="match status" value="1"/>
</dbReference>
<dbReference type="InterPro" id="IPR050322">
    <property type="entry name" value="Fe-S_cluster_asmbl/transfer"/>
</dbReference>
<feature type="domain" description="Core" evidence="1">
    <location>
        <begin position="2"/>
        <end position="94"/>
    </location>
</feature>
<reference evidence="2 3" key="1">
    <citation type="submission" date="2017-02" db="EMBL/GenBank/DDBJ databases">
        <authorList>
            <person name="Peterson S.W."/>
        </authorList>
    </citation>
    <scope>NUCLEOTIDE SEQUENCE [LARGE SCALE GENOMIC DNA]</scope>
    <source>
        <strain evidence="2 3">ATCC 49788</strain>
    </source>
</reference>
<organism evidence="2 3">
    <name type="scientific">Thiothrix eikelboomii</name>
    <dbReference type="NCBI Taxonomy" id="92487"/>
    <lineage>
        <taxon>Bacteria</taxon>
        <taxon>Pseudomonadati</taxon>
        <taxon>Pseudomonadota</taxon>
        <taxon>Gammaproteobacteria</taxon>
        <taxon>Thiotrichales</taxon>
        <taxon>Thiotrichaceae</taxon>
        <taxon>Thiothrix</taxon>
    </lineage>
</organism>
<accession>A0A1T4XI86</accession>
<dbReference type="STRING" id="92487.SAMN02745130_03014"/>
<dbReference type="AlphaFoldDB" id="A0A1T4XI86"/>
<gene>
    <name evidence="2" type="ORF">SAMN02745130_03014</name>
</gene>
<name>A0A1T4XI86_9GAMM</name>
<dbReference type="Proteomes" id="UP000190460">
    <property type="component" value="Unassembled WGS sequence"/>
</dbReference>
<dbReference type="GO" id="GO:0016226">
    <property type="term" value="P:iron-sulfur cluster assembly"/>
    <property type="evidence" value="ECO:0007669"/>
    <property type="project" value="TreeGrafter"/>
</dbReference>
<dbReference type="Gene3D" id="2.60.300.12">
    <property type="entry name" value="HesB-like domain"/>
    <property type="match status" value="1"/>
</dbReference>
<dbReference type="PANTHER" id="PTHR10072">
    <property type="entry name" value="IRON-SULFUR CLUSTER ASSEMBLY PROTEIN"/>
    <property type="match status" value="1"/>
</dbReference>
<evidence type="ECO:0000313" key="2">
    <source>
        <dbReference type="EMBL" id="SKA89196.1"/>
    </source>
</evidence>
<dbReference type="GO" id="GO:0005737">
    <property type="term" value="C:cytoplasm"/>
    <property type="evidence" value="ECO:0007669"/>
    <property type="project" value="TreeGrafter"/>
</dbReference>
<protein>
    <submittedName>
        <fullName evidence="2">Iron-sulfur cluster assembly accessory protein</fullName>
    </submittedName>
</protein>
<dbReference type="GO" id="GO:0051537">
    <property type="term" value="F:2 iron, 2 sulfur cluster binding"/>
    <property type="evidence" value="ECO:0007669"/>
    <property type="project" value="TreeGrafter"/>
</dbReference>
<dbReference type="InterPro" id="IPR000361">
    <property type="entry name" value="ATAP_core_dom"/>
</dbReference>
<dbReference type="PANTHER" id="PTHR10072:SF41">
    <property type="entry name" value="IRON-SULFUR CLUSTER ASSEMBLY 1 HOMOLOG, MITOCHONDRIAL"/>
    <property type="match status" value="1"/>
</dbReference>
<dbReference type="EMBL" id="FUYB01000018">
    <property type="protein sequence ID" value="SKA89196.1"/>
    <property type="molecule type" value="Genomic_DNA"/>
</dbReference>
<evidence type="ECO:0000259" key="1">
    <source>
        <dbReference type="Pfam" id="PF01521"/>
    </source>
</evidence>
<keyword evidence="3" id="KW-1185">Reference proteome</keyword>
<proteinExistence type="predicted"/>
<dbReference type="RefSeq" id="WP_078923466.1">
    <property type="nucleotide sequence ID" value="NZ_FUYB01000018.1"/>
</dbReference>
<dbReference type="OrthoDB" id="9795497at2"/>
<sequence>MMTITPEAITQIQISAQQSQAQGLPLRIAAERKADGHFHYQMGFDDAQQVGDVLLELDEVSVIIDADSAPLLQGAWLDFVDIEGQMEFVFMNPNDPHYRPPQA</sequence>
<dbReference type="InterPro" id="IPR035903">
    <property type="entry name" value="HesB-like_dom_sf"/>
</dbReference>
<evidence type="ECO:0000313" key="3">
    <source>
        <dbReference type="Proteomes" id="UP000190460"/>
    </source>
</evidence>